<name>G0P7D3_CAEBE</name>
<proteinExistence type="predicted"/>
<feature type="region of interest" description="Disordered" evidence="1">
    <location>
        <begin position="222"/>
        <end position="264"/>
    </location>
</feature>
<evidence type="ECO:0000313" key="2">
    <source>
        <dbReference type="EMBL" id="EGT46910.1"/>
    </source>
</evidence>
<reference evidence="3" key="1">
    <citation type="submission" date="2011-07" db="EMBL/GenBank/DDBJ databases">
        <authorList>
            <consortium name="Caenorhabditis brenneri Sequencing and Analysis Consortium"/>
            <person name="Wilson R.K."/>
        </authorList>
    </citation>
    <scope>NUCLEOTIDE SEQUENCE [LARGE SCALE GENOMIC DNA]</scope>
    <source>
        <strain evidence="3">PB2801</strain>
    </source>
</reference>
<dbReference type="InParanoid" id="G0P7D3"/>
<sequence length="314" mass="35639">MMHQRSIAHAADWDIFLQTFSNVINECHRTTTLSILTWHTSEGSFQLVASPCQRNASKTPAAMKGEGKLLPETMDQRTRPLEAIFDRASNSIESKAQGNVAFAPFIARELKEHVASPFNATPSKCIELKKRMFAVEGVNSCGCPQALMVQDRSTLRKRRVGAGTWNNERSAQHQSFRPTYSRRLSFLDPNLVLPPLFPSNGMNQPPCKPPRIQNNASYQREVYQKPQRMRPPLTRNPNMPAPPMPPQQMTTPPPPPPPEMEAQQMNYPPPVGAQVQVYYSQTMDALMPCCRSSITLLHRYHVFMFTHFMYTQNL</sequence>
<dbReference type="Proteomes" id="UP000008068">
    <property type="component" value="Unassembled WGS sequence"/>
</dbReference>
<keyword evidence="3" id="KW-1185">Reference proteome</keyword>
<dbReference type="AlphaFoldDB" id="G0P7D3"/>
<accession>G0P7D3</accession>
<organism evidence="3">
    <name type="scientific">Caenorhabditis brenneri</name>
    <name type="common">Nematode worm</name>
    <dbReference type="NCBI Taxonomy" id="135651"/>
    <lineage>
        <taxon>Eukaryota</taxon>
        <taxon>Metazoa</taxon>
        <taxon>Ecdysozoa</taxon>
        <taxon>Nematoda</taxon>
        <taxon>Chromadorea</taxon>
        <taxon>Rhabditida</taxon>
        <taxon>Rhabditina</taxon>
        <taxon>Rhabditomorpha</taxon>
        <taxon>Rhabditoidea</taxon>
        <taxon>Rhabditidae</taxon>
        <taxon>Peloderinae</taxon>
        <taxon>Caenorhabditis</taxon>
    </lineage>
</organism>
<evidence type="ECO:0000313" key="3">
    <source>
        <dbReference type="Proteomes" id="UP000008068"/>
    </source>
</evidence>
<dbReference type="EMBL" id="GL380112">
    <property type="protein sequence ID" value="EGT46910.1"/>
    <property type="molecule type" value="Genomic_DNA"/>
</dbReference>
<feature type="compositionally biased region" description="Pro residues" evidence="1">
    <location>
        <begin position="239"/>
        <end position="259"/>
    </location>
</feature>
<evidence type="ECO:0000256" key="1">
    <source>
        <dbReference type="SAM" id="MobiDB-lite"/>
    </source>
</evidence>
<gene>
    <name evidence="2" type="ORF">CAEBREN_23918</name>
</gene>
<dbReference type="HOGENOM" id="CLU_886309_0_0_1"/>
<protein>
    <submittedName>
        <fullName evidence="2">Uncharacterized protein</fullName>
    </submittedName>
</protein>